<dbReference type="AlphaFoldDB" id="A0A7E4VA99"/>
<protein>
    <submittedName>
        <fullName evidence="3">N-acetyltransferase domain-containing protein</fullName>
    </submittedName>
</protein>
<dbReference type="WBParaSite" id="Pan_g18387.t1">
    <property type="protein sequence ID" value="Pan_g18387.t1"/>
    <property type="gene ID" value="Pan_g18387"/>
</dbReference>
<proteinExistence type="predicted"/>
<dbReference type="Gene3D" id="3.40.630.90">
    <property type="match status" value="1"/>
</dbReference>
<evidence type="ECO:0000259" key="1">
    <source>
        <dbReference type="PROSITE" id="PS51186"/>
    </source>
</evidence>
<reference evidence="3" key="2">
    <citation type="submission" date="2020-10" db="UniProtKB">
        <authorList>
            <consortium name="WormBaseParasite"/>
        </authorList>
    </citation>
    <scope>IDENTIFICATION</scope>
</reference>
<dbReference type="Proteomes" id="UP000492821">
    <property type="component" value="Unassembled WGS sequence"/>
</dbReference>
<dbReference type="Gene3D" id="3.40.630.30">
    <property type="match status" value="1"/>
</dbReference>
<feature type="domain" description="N-acetyltransferase" evidence="1">
    <location>
        <begin position="9"/>
        <end position="155"/>
    </location>
</feature>
<dbReference type="PANTHER" id="PTHR47408">
    <property type="entry name" value="PROTEIN CBG01304-RELATED"/>
    <property type="match status" value="1"/>
</dbReference>
<accession>A0A7E4VA99</accession>
<name>A0A7E4VA99_PANRE</name>
<sequence length="319" mass="36465">MTAPKVNFKIVRNPSEPHYWPRIRELAIHNESWFNTPSDYDIWIQGFGQDDFSLWVAIDIDKDVAIGSATAANYRKLDGSPLMTFIGMVMVDPAYRGAGIGIELSKKVMEKDTGFPNKGLIAMPSMAERYRKKFGFVLQPEKNMVDVEVATKDLKLSAVESPDFIVKEATEADWDKILAYDRELVKETQRDKFMKLYCTQPDSYYRIATTPDESKILGVCLIRTLPETKLLYTGPFYAESEPIAVALFTSAFQAIRDPQKYESVRFAGYHDSPTVDFVKKIAPGVEHHFSHHFTQFTERIIEIPRPKIFSITENDVTHM</sequence>
<dbReference type="PROSITE" id="PS51186">
    <property type="entry name" value="GNAT"/>
    <property type="match status" value="1"/>
</dbReference>
<organism evidence="2 3">
    <name type="scientific">Panagrellus redivivus</name>
    <name type="common">Microworm</name>
    <dbReference type="NCBI Taxonomy" id="6233"/>
    <lineage>
        <taxon>Eukaryota</taxon>
        <taxon>Metazoa</taxon>
        <taxon>Ecdysozoa</taxon>
        <taxon>Nematoda</taxon>
        <taxon>Chromadorea</taxon>
        <taxon>Rhabditida</taxon>
        <taxon>Tylenchina</taxon>
        <taxon>Panagrolaimomorpha</taxon>
        <taxon>Panagrolaimoidea</taxon>
        <taxon>Panagrolaimidae</taxon>
        <taxon>Panagrellus</taxon>
    </lineage>
</organism>
<dbReference type="InterPro" id="IPR016181">
    <property type="entry name" value="Acyl_CoA_acyltransferase"/>
</dbReference>
<reference evidence="2" key="1">
    <citation type="journal article" date="2013" name="Genetics">
        <title>The draft genome and transcriptome of Panagrellus redivivus are shaped by the harsh demands of a free-living lifestyle.</title>
        <authorList>
            <person name="Srinivasan J."/>
            <person name="Dillman A.R."/>
            <person name="Macchietto M.G."/>
            <person name="Heikkinen L."/>
            <person name="Lakso M."/>
            <person name="Fracchia K.M."/>
            <person name="Antoshechkin I."/>
            <person name="Mortazavi A."/>
            <person name="Wong G."/>
            <person name="Sternberg P.W."/>
        </authorList>
    </citation>
    <scope>NUCLEOTIDE SEQUENCE [LARGE SCALE GENOMIC DNA]</scope>
    <source>
        <strain evidence="2">MT8872</strain>
    </source>
</reference>
<keyword evidence="2" id="KW-1185">Reference proteome</keyword>
<dbReference type="Pfam" id="PF00583">
    <property type="entry name" value="Acetyltransf_1"/>
    <property type="match status" value="1"/>
</dbReference>
<dbReference type="InterPro" id="IPR000182">
    <property type="entry name" value="GNAT_dom"/>
</dbReference>
<dbReference type="SUPFAM" id="SSF55729">
    <property type="entry name" value="Acyl-CoA N-acyltransferases (Nat)"/>
    <property type="match status" value="1"/>
</dbReference>
<evidence type="ECO:0000313" key="3">
    <source>
        <dbReference type="WBParaSite" id="Pan_g18387.t1"/>
    </source>
</evidence>
<dbReference type="GO" id="GO:0016747">
    <property type="term" value="F:acyltransferase activity, transferring groups other than amino-acyl groups"/>
    <property type="evidence" value="ECO:0007669"/>
    <property type="project" value="InterPro"/>
</dbReference>
<dbReference type="CDD" id="cd04301">
    <property type="entry name" value="NAT_SF"/>
    <property type="match status" value="1"/>
</dbReference>
<evidence type="ECO:0000313" key="2">
    <source>
        <dbReference type="Proteomes" id="UP000492821"/>
    </source>
</evidence>